<name>A0A3P7KVU2_DIBLA</name>
<dbReference type="EMBL" id="UYRU01045623">
    <property type="protein sequence ID" value="VDN08694.1"/>
    <property type="molecule type" value="Genomic_DNA"/>
</dbReference>
<keyword evidence="1" id="KW-0805">Transcription regulation</keyword>
<evidence type="ECO:0000313" key="5">
    <source>
        <dbReference type="Proteomes" id="UP000281553"/>
    </source>
</evidence>
<keyword evidence="3" id="KW-0675">Receptor</keyword>
<gene>
    <name evidence="4" type="ORF">DILT_LOCUS4525</name>
</gene>
<dbReference type="AlphaFoldDB" id="A0A3P7KVU2"/>
<dbReference type="OrthoDB" id="5837785at2759"/>
<evidence type="ECO:0000313" key="4">
    <source>
        <dbReference type="EMBL" id="VDN08694.1"/>
    </source>
</evidence>
<keyword evidence="2" id="KW-0804">Transcription</keyword>
<organism evidence="4 5">
    <name type="scientific">Dibothriocephalus latus</name>
    <name type="common">Fish tapeworm</name>
    <name type="synonym">Diphyllobothrium latum</name>
    <dbReference type="NCBI Taxonomy" id="60516"/>
    <lineage>
        <taxon>Eukaryota</taxon>
        <taxon>Metazoa</taxon>
        <taxon>Spiralia</taxon>
        <taxon>Lophotrochozoa</taxon>
        <taxon>Platyhelminthes</taxon>
        <taxon>Cestoda</taxon>
        <taxon>Eucestoda</taxon>
        <taxon>Diphyllobothriidea</taxon>
        <taxon>Diphyllobothriidae</taxon>
        <taxon>Dibothriocephalus</taxon>
    </lineage>
</organism>
<protein>
    <submittedName>
        <fullName evidence="4">Uncharacterized protein</fullName>
    </submittedName>
</protein>
<evidence type="ECO:0000256" key="2">
    <source>
        <dbReference type="ARBA" id="ARBA00023163"/>
    </source>
</evidence>
<dbReference type="Proteomes" id="UP000281553">
    <property type="component" value="Unassembled WGS sequence"/>
</dbReference>
<proteinExistence type="predicted"/>
<accession>A0A3P7KVU2</accession>
<keyword evidence="5" id="KW-1185">Reference proteome</keyword>
<evidence type="ECO:0000256" key="1">
    <source>
        <dbReference type="ARBA" id="ARBA00023015"/>
    </source>
</evidence>
<reference evidence="4 5" key="1">
    <citation type="submission" date="2018-11" db="EMBL/GenBank/DDBJ databases">
        <authorList>
            <consortium name="Pathogen Informatics"/>
        </authorList>
    </citation>
    <scope>NUCLEOTIDE SEQUENCE [LARGE SCALE GENOMIC DNA]</scope>
</reference>
<dbReference type="InterPro" id="IPR035500">
    <property type="entry name" value="NHR-like_dom_sf"/>
</dbReference>
<dbReference type="Gene3D" id="1.10.565.10">
    <property type="entry name" value="Retinoid X Receptor"/>
    <property type="match status" value="1"/>
</dbReference>
<evidence type="ECO:0000256" key="3">
    <source>
        <dbReference type="ARBA" id="ARBA00023170"/>
    </source>
</evidence>
<sequence length="106" mass="12344">MGRKFIDLLFDFCIQLQHFSLDSMLLDREGVSNVEVVAWLRDLILQAFRFQMMISNTQGLSILSKLLDSLVELRQLAEEHRFQLAALKEKGFLFLNDLYSETFGLN</sequence>
<dbReference type="SUPFAM" id="SSF48508">
    <property type="entry name" value="Nuclear receptor ligand-binding domain"/>
    <property type="match status" value="1"/>
</dbReference>